<evidence type="ECO:0000256" key="2">
    <source>
        <dbReference type="ARBA" id="ARBA00006906"/>
    </source>
</evidence>
<dbReference type="CDD" id="cd00452">
    <property type="entry name" value="KDPG_aldolase"/>
    <property type="match status" value="1"/>
</dbReference>
<evidence type="ECO:0000256" key="1">
    <source>
        <dbReference type="ARBA" id="ARBA00004761"/>
    </source>
</evidence>
<comment type="subunit">
    <text evidence="3">Homotrimer.</text>
</comment>
<evidence type="ECO:0000256" key="4">
    <source>
        <dbReference type="ARBA" id="ARBA00023239"/>
    </source>
</evidence>
<accession>A0ABU0PKE5</accession>
<dbReference type="InterPro" id="IPR000887">
    <property type="entry name" value="Aldlse_KDPG_KHG"/>
</dbReference>
<dbReference type="Gene3D" id="3.20.20.70">
    <property type="entry name" value="Aldolase class I"/>
    <property type="match status" value="1"/>
</dbReference>
<organism evidence="6 7">
    <name type="scientific">Pseudarthrobacter siccitolerans</name>
    <dbReference type="NCBI Taxonomy" id="861266"/>
    <lineage>
        <taxon>Bacteria</taxon>
        <taxon>Bacillati</taxon>
        <taxon>Actinomycetota</taxon>
        <taxon>Actinomycetes</taxon>
        <taxon>Micrococcales</taxon>
        <taxon>Micrococcaceae</taxon>
        <taxon>Pseudarthrobacter</taxon>
    </lineage>
</organism>
<dbReference type="PANTHER" id="PTHR30246:SF1">
    <property type="entry name" value="2-DEHYDRO-3-DEOXY-6-PHOSPHOGALACTONATE ALDOLASE-RELATED"/>
    <property type="match status" value="1"/>
</dbReference>
<sequence length="206" mass="21278">MSTDVTNLLRGQPVMAILRNMDPKRSVELASKAWDLGIDLVEVPIQSPDAVPSLAAVIEAGAEREKPVGSGTVVTEEQVRQSAKMGAAFTVAPGLDPGVVNLCRDLGLPHLPGVATPSEIQSAARLGCTVLKAFPASILGPEWFKAMRGPFPGVSFVATGGIDASNAIDFLQAGAATIAIGSALDDSRQLDLLAEIIATRGTPGQV</sequence>
<name>A0ABU0PKE5_9MICC</name>
<dbReference type="EC" id="4.1.3.42" evidence="6"/>
<dbReference type="RefSeq" id="WP_306636011.1">
    <property type="nucleotide sequence ID" value="NZ_JAUSXB010000001.1"/>
</dbReference>
<protein>
    <submittedName>
        <fullName evidence="6">2-dehydro-3-deoxyphosphogluconate aldolase/(4S)-4-hydroxy-2-oxoglutarate aldolase</fullName>
        <ecNumber evidence="6">4.1.2.14</ecNumber>
        <ecNumber evidence="6">4.1.3.42</ecNumber>
    </submittedName>
</protein>
<dbReference type="InterPro" id="IPR013785">
    <property type="entry name" value="Aldolase_TIM"/>
</dbReference>
<keyword evidence="5" id="KW-0119">Carbohydrate metabolism</keyword>
<comment type="similarity">
    <text evidence="2">Belongs to the KHG/KDPG aldolase family.</text>
</comment>
<dbReference type="GO" id="GO:0106009">
    <property type="term" value="F:(4S)-4-hydroxy-2-oxoglutarate aldolase activity"/>
    <property type="evidence" value="ECO:0007669"/>
    <property type="project" value="UniProtKB-EC"/>
</dbReference>
<proteinExistence type="inferred from homology"/>
<dbReference type="PANTHER" id="PTHR30246">
    <property type="entry name" value="2-KETO-3-DEOXY-6-PHOSPHOGLUCONATE ALDOLASE"/>
    <property type="match status" value="1"/>
</dbReference>
<keyword evidence="7" id="KW-1185">Reference proteome</keyword>
<dbReference type="SUPFAM" id="SSF51569">
    <property type="entry name" value="Aldolase"/>
    <property type="match status" value="1"/>
</dbReference>
<dbReference type="Pfam" id="PF01081">
    <property type="entry name" value="Aldolase"/>
    <property type="match status" value="1"/>
</dbReference>
<keyword evidence="4 6" id="KW-0456">Lyase</keyword>
<comment type="caution">
    <text evidence="6">The sequence shown here is derived from an EMBL/GenBank/DDBJ whole genome shotgun (WGS) entry which is preliminary data.</text>
</comment>
<dbReference type="EMBL" id="JAUSXB010000001">
    <property type="protein sequence ID" value="MDQ0674438.1"/>
    <property type="molecule type" value="Genomic_DNA"/>
</dbReference>
<dbReference type="GO" id="GO:0008675">
    <property type="term" value="F:2-dehydro-3-deoxy-phosphogluconate aldolase activity"/>
    <property type="evidence" value="ECO:0007669"/>
    <property type="project" value="UniProtKB-EC"/>
</dbReference>
<gene>
    <name evidence="6" type="ORF">QFZ36_001999</name>
</gene>
<evidence type="ECO:0000256" key="5">
    <source>
        <dbReference type="ARBA" id="ARBA00023277"/>
    </source>
</evidence>
<comment type="pathway">
    <text evidence="1">Carbohydrate acid metabolism.</text>
</comment>
<evidence type="ECO:0000256" key="3">
    <source>
        <dbReference type="ARBA" id="ARBA00011233"/>
    </source>
</evidence>
<evidence type="ECO:0000313" key="7">
    <source>
        <dbReference type="Proteomes" id="UP001236806"/>
    </source>
</evidence>
<evidence type="ECO:0000313" key="6">
    <source>
        <dbReference type="EMBL" id="MDQ0674438.1"/>
    </source>
</evidence>
<reference evidence="6 7" key="1">
    <citation type="submission" date="2023-07" db="EMBL/GenBank/DDBJ databases">
        <title>Comparative genomics of wheat-associated soil bacteria to identify genetic determinants of phenazine resistance.</title>
        <authorList>
            <person name="Mouncey N."/>
        </authorList>
    </citation>
    <scope>NUCLEOTIDE SEQUENCE [LARGE SCALE GENOMIC DNA]</scope>
    <source>
        <strain evidence="6 7">W1I3</strain>
    </source>
</reference>
<dbReference type="EC" id="4.1.2.14" evidence="6"/>
<dbReference type="Proteomes" id="UP001236806">
    <property type="component" value="Unassembled WGS sequence"/>
</dbReference>